<reference evidence="2 3" key="1">
    <citation type="journal article" date="2019" name="Int. J. Syst. Evol. Microbiol.">
        <title>The Global Catalogue of Microorganisms (GCM) 10K type strain sequencing project: providing services to taxonomists for standard genome sequencing and annotation.</title>
        <authorList>
            <consortium name="The Broad Institute Genomics Platform"/>
            <consortium name="The Broad Institute Genome Sequencing Center for Infectious Disease"/>
            <person name="Wu L."/>
            <person name="Ma J."/>
        </authorList>
    </citation>
    <scope>NUCLEOTIDE SEQUENCE [LARGE SCALE GENOMIC DNA]</scope>
    <source>
        <strain evidence="2 3">JCM 12662</strain>
    </source>
</reference>
<organism evidence="2 3">
    <name type="scientific">Alkalibacterium iburiense</name>
    <dbReference type="NCBI Taxonomy" id="290589"/>
    <lineage>
        <taxon>Bacteria</taxon>
        <taxon>Bacillati</taxon>
        <taxon>Bacillota</taxon>
        <taxon>Bacilli</taxon>
        <taxon>Lactobacillales</taxon>
        <taxon>Carnobacteriaceae</taxon>
        <taxon>Alkalibacterium</taxon>
    </lineage>
</organism>
<comment type="caution">
    <text evidence="2">The sequence shown here is derived from an EMBL/GenBank/DDBJ whole genome shotgun (WGS) entry which is preliminary data.</text>
</comment>
<gene>
    <name evidence="2" type="ORF">GCM10008932_01570</name>
</gene>
<dbReference type="Proteomes" id="UP001501166">
    <property type="component" value="Unassembled WGS sequence"/>
</dbReference>
<evidence type="ECO:0000313" key="3">
    <source>
        <dbReference type="Proteomes" id="UP001501166"/>
    </source>
</evidence>
<accession>A0ABN0X1S6</accession>
<evidence type="ECO:0000313" key="2">
    <source>
        <dbReference type="EMBL" id="GAA0352268.1"/>
    </source>
</evidence>
<proteinExistence type="predicted"/>
<name>A0ABN0X1S6_9LACT</name>
<evidence type="ECO:0000256" key="1">
    <source>
        <dbReference type="SAM" id="MobiDB-lite"/>
    </source>
</evidence>
<protein>
    <submittedName>
        <fullName evidence="2">Uncharacterized protein</fullName>
    </submittedName>
</protein>
<keyword evidence="3" id="KW-1185">Reference proteome</keyword>
<dbReference type="RefSeq" id="WP_343753003.1">
    <property type="nucleotide sequence ID" value="NZ_BAAACW010000016.1"/>
</dbReference>
<sequence length="117" mass="13907">MNREAINYVIEAEARVEQLLARAEEDIKEINNQSESELQKRSKQSEQEIDAYRGEKENEMQEFLERDKETFQRDVAETEKQYELAYEEKKNDLANRIAEEVLRRYGNSENEKANTIS</sequence>
<dbReference type="EMBL" id="BAAACW010000016">
    <property type="protein sequence ID" value="GAA0352268.1"/>
    <property type="molecule type" value="Genomic_DNA"/>
</dbReference>
<feature type="compositionally biased region" description="Basic and acidic residues" evidence="1">
    <location>
        <begin position="37"/>
        <end position="58"/>
    </location>
</feature>
<feature type="region of interest" description="Disordered" evidence="1">
    <location>
        <begin position="31"/>
        <end position="58"/>
    </location>
</feature>